<dbReference type="AlphaFoldDB" id="A0A9J7LRJ2"/>
<evidence type="ECO:0000313" key="2">
    <source>
        <dbReference type="Proteomes" id="UP000001554"/>
    </source>
</evidence>
<dbReference type="RefSeq" id="XP_035685915.1">
    <property type="nucleotide sequence ID" value="XM_035830022.1"/>
</dbReference>
<dbReference type="Proteomes" id="UP000001554">
    <property type="component" value="Chromosome 9"/>
</dbReference>
<protein>
    <submittedName>
        <fullName evidence="3">Rho GTPase-activating protein gacV-like isoform X2</fullName>
    </submittedName>
</protein>
<evidence type="ECO:0000256" key="1">
    <source>
        <dbReference type="SAM" id="MobiDB-lite"/>
    </source>
</evidence>
<name>A0A9J7LRJ2_BRAFL</name>
<proteinExistence type="predicted"/>
<reference evidence="2" key="1">
    <citation type="journal article" date="2020" name="Nat. Ecol. Evol.">
        <title>Deeply conserved synteny resolves early events in vertebrate evolution.</title>
        <authorList>
            <person name="Simakov O."/>
            <person name="Marletaz F."/>
            <person name="Yue J.X."/>
            <person name="O'Connell B."/>
            <person name="Jenkins J."/>
            <person name="Brandt A."/>
            <person name="Calef R."/>
            <person name="Tung C.H."/>
            <person name="Huang T.K."/>
            <person name="Schmutz J."/>
            <person name="Satoh N."/>
            <person name="Yu J.K."/>
            <person name="Putnam N.H."/>
            <person name="Green R.E."/>
            <person name="Rokhsar D.S."/>
        </authorList>
    </citation>
    <scope>NUCLEOTIDE SEQUENCE [LARGE SCALE GENOMIC DNA]</scope>
    <source>
        <strain evidence="2">S238N-H82</strain>
    </source>
</reference>
<feature type="compositionally biased region" description="Basic and acidic residues" evidence="1">
    <location>
        <begin position="115"/>
        <end position="147"/>
    </location>
</feature>
<organism evidence="2 3">
    <name type="scientific">Branchiostoma floridae</name>
    <name type="common">Florida lancelet</name>
    <name type="synonym">Amphioxus</name>
    <dbReference type="NCBI Taxonomy" id="7739"/>
    <lineage>
        <taxon>Eukaryota</taxon>
        <taxon>Metazoa</taxon>
        <taxon>Chordata</taxon>
        <taxon>Cephalochordata</taxon>
        <taxon>Leptocardii</taxon>
        <taxon>Amphioxiformes</taxon>
        <taxon>Branchiostomatidae</taxon>
        <taxon>Branchiostoma</taxon>
    </lineage>
</organism>
<keyword evidence="2" id="KW-1185">Reference proteome</keyword>
<dbReference type="GeneID" id="118422447"/>
<reference evidence="3" key="2">
    <citation type="submission" date="2025-08" db="UniProtKB">
        <authorList>
            <consortium name="RefSeq"/>
        </authorList>
    </citation>
    <scope>IDENTIFICATION</scope>
    <source>
        <strain evidence="3">S238N-H82</strain>
        <tissue evidence="3">Testes</tissue>
    </source>
</reference>
<gene>
    <name evidence="3" type="primary">LOC118422447</name>
</gene>
<evidence type="ECO:0000313" key="3">
    <source>
        <dbReference type="RefSeq" id="XP_035685915.1"/>
    </source>
</evidence>
<accession>A0A9J7LRJ2</accession>
<sequence length="147" mass="17431">MAQALRSIFGRKKEKKWQELHIYQLRLETCQRSLSAARVLAHATRANVAHLIEVNRIQSEMLLEKEKMLEAFLRQEKEENNQLKEMKRLEEEKSKEVTSQVTASYSHGDVLTGEDPEKGEEMEQGKEQERQEKENENEREREMVYCH</sequence>
<feature type="compositionally biased region" description="Basic and acidic residues" evidence="1">
    <location>
        <begin position="85"/>
        <end position="96"/>
    </location>
</feature>
<feature type="region of interest" description="Disordered" evidence="1">
    <location>
        <begin position="85"/>
        <end position="147"/>
    </location>
</feature>